<protein>
    <submittedName>
        <fullName evidence="3">Uncharacterized protein</fullName>
    </submittedName>
</protein>
<name>Q6YYD3_ORYSJ</name>
<evidence type="ECO:0000256" key="1">
    <source>
        <dbReference type="SAM" id="MobiDB-lite"/>
    </source>
</evidence>
<evidence type="ECO:0000313" key="2">
    <source>
        <dbReference type="EMBL" id="BAD16282.1"/>
    </source>
</evidence>
<reference evidence="4" key="4">
    <citation type="journal article" date="2008" name="Nucleic Acids Res.">
        <title>The rice annotation project database (RAP-DB): 2008 update.</title>
        <authorList>
            <consortium name="The rice annotation project (RAP)"/>
        </authorList>
    </citation>
    <scope>GENOME REANNOTATION</scope>
    <source>
        <strain evidence="4">cv. Nipponbare</strain>
    </source>
</reference>
<accession>Q6YYD3</accession>
<dbReference type="EMBL" id="AP005618">
    <property type="protein sequence ID" value="BAD16282.1"/>
    <property type="molecule type" value="Genomic_DNA"/>
</dbReference>
<feature type="region of interest" description="Disordered" evidence="1">
    <location>
        <begin position="1"/>
        <end position="59"/>
    </location>
</feature>
<feature type="region of interest" description="Disordered" evidence="1">
    <location>
        <begin position="73"/>
        <end position="111"/>
    </location>
</feature>
<reference evidence="2" key="1">
    <citation type="submission" date="2002-08" db="EMBL/GenBank/DDBJ databases">
        <title>Oryza sativa nipponbare(GA3) genomic DNA, chromosome 8, PAC clone:P0509D04.</title>
        <authorList>
            <person name="Sasaki T."/>
            <person name="Matsumoto T."/>
            <person name="Katayose Y."/>
        </authorList>
    </citation>
    <scope>NUCLEOTIDE SEQUENCE</scope>
</reference>
<evidence type="ECO:0000313" key="3">
    <source>
        <dbReference type="EMBL" id="BAD16295.1"/>
    </source>
</evidence>
<dbReference type="AlphaFoldDB" id="Q6YYD3"/>
<reference evidence="3" key="2">
    <citation type="submission" date="2002-08" db="EMBL/GenBank/DDBJ databases">
        <title>Oryza sativa nipponbare(GA3) genomic DNA, chromosome 8, PAC clone:P0680F05.</title>
        <authorList>
            <person name="Sasaki T."/>
            <person name="Matsumoto T."/>
            <person name="Katayose Y."/>
        </authorList>
    </citation>
    <scope>NUCLEOTIDE SEQUENCE</scope>
</reference>
<evidence type="ECO:0000313" key="4">
    <source>
        <dbReference type="Proteomes" id="UP000000763"/>
    </source>
</evidence>
<gene>
    <name evidence="2" type="ORF">P0509D04.28</name>
    <name evidence="3" type="ORF">P0680F05.21</name>
</gene>
<organism evidence="3 4">
    <name type="scientific">Oryza sativa subsp. japonica</name>
    <name type="common">Rice</name>
    <dbReference type="NCBI Taxonomy" id="39947"/>
    <lineage>
        <taxon>Eukaryota</taxon>
        <taxon>Viridiplantae</taxon>
        <taxon>Streptophyta</taxon>
        <taxon>Embryophyta</taxon>
        <taxon>Tracheophyta</taxon>
        <taxon>Spermatophyta</taxon>
        <taxon>Magnoliopsida</taxon>
        <taxon>Liliopsida</taxon>
        <taxon>Poales</taxon>
        <taxon>Poaceae</taxon>
        <taxon>BOP clade</taxon>
        <taxon>Oryzoideae</taxon>
        <taxon>Oryzeae</taxon>
        <taxon>Oryzinae</taxon>
        <taxon>Oryza</taxon>
        <taxon>Oryza sativa</taxon>
    </lineage>
</organism>
<feature type="compositionally biased region" description="Pro residues" evidence="1">
    <location>
        <begin position="90"/>
        <end position="99"/>
    </location>
</feature>
<proteinExistence type="predicted"/>
<reference evidence="4" key="3">
    <citation type="journal article" date="2005" name="Nature">
        <title>The map-based sequence of the rice genome.</title>
        <authorList>
            <consortium name="International rice genome sequencing project (IRGSP)"/>
            <person name="Matsumoto T."/>
            <person name="Wu J."/>
            <person name="Kanamori H."/>
            <person name="Katayose Y."/>
            <person name="Fujisawa M."/>
            <person name="Namiki N."/>
            <person name="Mizuno H."/>
            <person name="Yamamoto K."/>
            <person name="Antonio B.A."/>
            <person name="Baba T."/>
            <person name="Sakata K."/>
            <person name="Nagamura Y."/>
            <person name="Aoki H."/>
            <person name="Arikawa K."/>
            <person name="Arita K."/>
            <person name="Bito T."/>
            <person name="Chiden Y."/>
            <person name="Fujitsuka N."/>
            <person name="Fukunaka R."/>
            <person name="Hamada M."/>
            <person name="Harada C."/>
            <person name="Hayashi A."/>
            <person name="Hijishita S."/>
            <person name="Honda M."/>
            <person name="Hosokawa S."/>
            <person name="Ichikawa Y."/>
            <person name="Idonuma A."/>
            <person name="Iijima M."/>
            <person name="Ikeda M."/>
            <person name="Ikeno M."/>
            <person name="Ito K."/>
            <person name="Ito S."/>
            <person name="Ito T."/>
            <person name="Ito Y."/>
            <person name="Ito Y."/>
            <person name="Iwabuchi A."/>
            <person name="Kamiya K."/>
            <person name="Karasawa W."/>
            <person name="Kurita K."/>
            <person name="Katagiri S."/>
            <person name="Kikuta A."/>
            <person name="Kobayashi H."/>
            <person name="Kobayashi N."/>
            <person name="Machita K."/>
            <person name="Maehara T."/>
            <person name="Masukawa M."/>
            <person name="Mizubayashi T."/>
            <person name="Mukai Y."/>
            <person name="Nagasaki H."/>
            <person name="Nagata Y."/>
            <person name="Naito S."/>
            <person name="Nakashima M."/>
            <person name="Nakama Y."/>
            <person name="Nakamichi Y."/>
            <person name="Nakamura M."/>
            <person name="Meguro A."/>
            <person name="Negishi M."/>
            <person name="Ohta I."/>
            <person name="Ohta T."/>
            <person name="Okamoto M."/>
            <person name="Ono N."/>
            <person name="Saji S."/>
            <person name="Sakaguchi M."/>
            <person name="Sakai K."/>
            <person name="Shibata M."/>
            <person name="Shimokawa T."/>
            <person name="Song J."/>
            <person name="Takazaki Y."/>
            <person name="Terasawa K."/>
            <person name="Tsugane M."/>
            <person name="Tsuji K."/>
            <person name="Ueda S."/>
            <person name="Waki K."/>
            <person name="Yamagata H."/>
            <person name="Yamamoto M."/>
            <person name="Yamamoto S."/>
            <person name="Yamane H."/>
            <person name="Yoshiki S."/>
            <person name="Yoshihara R."/>
            <person name="Yukawa K."/>
            <person name="Zhong H."/>
            <person name="Yano M."/>
            <person name="Yuan Q."/>
            <person name="Ouyang S."/>
            <person name="Liu J."/>
            <person name="Jones K.M."/>
            <person name="Gansberger K."/>
            <person name="Moffat K."/>
            <person name="Hill J."/>
            <person name="Bera J."/>
            <person name="Fadrosh D."/>
            <person name="Jin S."/>
            <person name="Johri S."/>
            <person name="Kim M."/>
            <person name="Overton L."/>
            <person name="Reardon M."/>
            <person name="Tsitrin T."/>
            <person name="Vuong H."/>
            <person name="Weaver B."/>
            <person name="Ciecko A."/>
            <person name="Tallon L."/>
            <person name="Jackson J."/>
            <person name="Pai G."/>
            <person name="Aken S.V."/>
            <person name="Utterback T."/>
            <person name="Reidmuller S."/>
            <person name="Feldblyum T."/>
            <person name="Hsiao J."/>
            <person name="Zismann V."/>
            <person name="Iobst S."/>
            <person name="de Vazeille A.R."/>
            <person name="Buell C.R."/>
            <person name="Ying K."/>
            <person name="Li Y."/>
            <person name="Lu T."/>
            <person name="Huang Y."/>
            <person name="Zhao Q."/>
            <person name="Feng Q."/>
            <person name="Zhang L."/>
            <person name="Zhu J."/>
            <person name="Weng Q."/>
            <person name="Mu J."/>
            <person name="Lu Y."/>
            <person name="Fan D."/>
            <person name="Liu Y."/>
            <person name="Guan J."/>
            <person name="Zhang Y."/>
            <person name="Yu S."/>
            <person name="Liu X."/>
            <person name="Zhang Y."/>
            <person name="Hong G."/>
            <person name="Han B."/>
            <person name="Choisne N."/>
            <person name="Demange N."/>
            <person name="Orjeda G."/>
            <person name="Samain S."/>
            <person name="Cattolico L."/>
            <person name="Pelletier E."/>
            <person name="Couloux A."/>
            <person name="Segurens B."/>
            <person name="Wincker P."/>
            <person name="D'Hont A."/>
            <person name="Scarpelli C."/>
            <person name="Weissenbach J."/>
            <person name="Salanoubat M."/>
            <person name="Quetier F."/>
            <person name="Yu Y."/>
            <person name="Kim H.R."/>
            <person name="Rambo T."/>
            <person name="Currie J."/>
            <person name="Collura K."/>
            <person name="Luo M."/>
            <person name="Yang T."/>
            <person name="Ammiraju J.S.S."/>
            <person name="Engler F."/>
            <person name="Soderlund C."/>
            <person name="Wing R.A."/>
            <person name="Palmer L.E."/>
            <person name="de la Bastide M."/>
            <person name="Spiegel L."/>
            <person name="Nascimento L."/>
            <person name="Zutavern T."/>
            <person name="O'Shaughnessy A."/>
            <person name="Dike S."/>
            <person name="Dedhia N."/>
            <person name="Preston R."/>
            <person name="Balija V."/>
            <person name="McCombie W.R."/>
            <person name="Chow T."/>
            <person name="Chen H."/>
            <person name="Chung M."/>
            <person name="Chen C."/>
            <person name="Shaw J."/>
            <person name="Wu H."/>
            <person name="Hsiao K."/>
            <person name="Chao Y."/>
            <person name="Chu M."/>
            <person name="Cheng C."/>
            <person name="Hour A."/>
            <person name="Lee P."/>
            <person name="Lin S."/>
            <person name="Lin Y."/>
            <person name="Liou J."/>
            <person name="Liu S."/>
            <person name="Hsing Y."/>
            <person name="Raghuvanshi S."/>
            <person name="Mohanty A."/>
            <person name="Bharti A.K."/>
            <person name="Gaur A."/>
            <person name="Gupta V."/>
            <person name="Kumar D."/>
            <person name="Ravi V."/>
            <person name="Vij S."/>
            <person name="Kapur A."/>
            <person name="Khurana P."/>
            <person name="Khurana P."/>
            <person name="Khurana J.P."/>
            <person name="Tyagi A.K."/>
            <person name="Gaikwad K."/>
            <person name="Singh A."/>
            <person name="Dalal V."/>
            <person name="Srivastava S."/>
            <person name="Dixit A."/>
            <person name="Pal A.K."/>
            <person name="Ghazi I.A."/>
            <person name="Yadav M."/>
            <person name="Pandit A."/>
            <person name="Bhargava A."/>
            <person name="Sureshbabu K."/>
            <person name="Batra K."/>
            <person name="Sharma T.R."/>
            <person name="Mohapatra T."/>
            <person name="Singh N.K."/>
            <person name="Messing J."/>
            <person name="Nelson A.B."/>
            <person name="Fuks G."/>
            <person name="Kavchok S."/>
            <person name="Keizer G."/>
            <person name="Linton E."/>
            <person name="Llaca V."/>
            <person name="Song R."/>
            <person name="Tanyolac B."/>
            <person name="Young S."/>
            <person name="Ho-Il K."/>
            <person name="Hahn J.H."/>
            <person name="Sangsakoo G."/>
            <person name="Vanavichit A."/>
            <person name="de Mattos Luiz.A.T."/>
            <person name="Zimmer P.D."/>
            <person name="Malone G."/>
            <person name="Dellagostin O."/>
            <person name="de Oliveira A.C."/>
            <person name="Bevan M."/>
            <person name="Bancroft I."/>
            <person name="Minx P."/>
            <person name="Cordum H."/>
            <person name="Wilson R."/>
            <person name="Cheng Z."/>
            <person name="Jin W."/>
            <person name="Jiang J."/>
            <person name="Leong S.A."/>
            <person name="Iwama H."/>
            <person name="Gojobori T."/>
            <person name="Itoh T."/>
            <person name="Niimura Y."/>
            <person name="Fujii Y."/>
            <person name="Habara T."/>
            <person name="Sakai H."/>
            <person name="Sato Y."/>
            <person name="Wilson G."/>
            <person name="Kumar K."/>
            <person name="McCouch S."/>
            <person name="Juretic N."/>
            <person name="Hoen D."/>
            <person name="Wright S."/>
            <person name="Bruskiewich R."/>
            <person name="Bureau T."/>
            <person name="Miyao A."/>
            <person name="Hirochika H."/>
            <person name="Nishikawa T."/>
            <person name="Kadowaki K."/>
            <person name="Sugiura M."/>
            <person name="Burr B."/>
            <person name="Sasaki T."/>
        </authorList>
    </citation>
    <scope>NUCLEOTIDE SEQUENCE [LARGE SCALE GENOMIC DNA]</scope>
    <source>
        <strain evidence="4">cv. Nipponbare</strain>
    </source>
</reference>
<dbReference type="EMBL" id="AP005620">
    <property type="protein sequence ID" value="BAD16295.1"/>
    <property type="molecule type" value="Genomic_DNA"/>
</dbReference>
<feature type="compositionally biased region" description="Low complexity" evidence="1">
    <location>
        <begin position="47"/>
        <end position="56"/>
    </location>
</feature>
<dbReference type="Proteomes" id="UP000000763">
    <property type="component" value="Chromosome 8"/>
</dbReference>
<sequence length="124" mass="13128">MLARPGRLGTGTRALLRPKSGAVGPPSAIERRGARSQGGRPARVRSWRSLASASRRNGATTELVYPSACGCDRTPENNKIIIDPTQQRPTPRPPLPLPLPGRVACSSSSSPAGFSIPTHIRICP</sequence>